<proteinExistence type="inferred from homology"/>
<feature type="transmembrane region" description="Helical" evidence="13">
    <location>
        <begin position="301"/>
        <end position="322"/>
    </location>
</feature>
<comment type="caution">
    <text evidence="15">The sequence shown here is derived from an EMBL/GenBank/DDBJ whole genome shotgun (WGS) entry which is preliminary data.</text>
</comment>
<dbReference type="GO" id="GO:0005886">
    <property type="term" value="C:plasma membrane"/>
    <property type="evidence" value="ECO:0007669"/>
    <property type="project" value="UniProtKB-SubCell"/>
</dbReference>
<comment type="function">
    <text evidence="10">Catalyzes the ATP-dependent translocation of sphingoid long-chain bases (LCBs) from the cytoplasmic site toward the extracytoplasmic side of the membrane (flip-flop). Involved in the establishment of the functional lipid asymmetry of the plasma membrane. Regulates intracellular levels of LCBs, sphingolipid precursors that are growth inhibitory at increased levels.</text>
</comment>
<evidence type="ECO:0000259" key="14">
    <source>
        <dbReference type="PROSITE" id="PS51675"/>
    </source>
</evidence>
<keyword evidence="8" id="KW-0445">Lipid transport</keyword>
<feature type="transmembrane region" description="Helical" evidence="13">
    <location>
        <begin position="141"/>
        <end position="163"/>
    </location>
</feature>
<dbReference type="Proteomes" id="UP000536275">
    <property type="component" value="Unassembled WGS sequence"/>
</dbReference>
<dbReference type="PROSITE" id="PS51675">
    <property type="entry name" value="SAM_MT_TRM10"/>
    <property type="match status" value="1"/>
</dbReference>
<dbReference type="Gene3D" id="3.40.1280.30">
    <property type="match status" value="1"/>
</dbReference>
<evidence type="ECO:0000256" key="10">
    <source>
        <dbReference type="ARBA" id="ARBA00037472"/>
    </source>
</evidence>
<evidence type="ECO:0000256" key="2">
    <source>
        <dbReference type="ARBA" id="ARBA00009969"/>
    </source>
</evidence>
<keyword evidence="3" id="KW-0489">Methyltransferase</keyword>
<organism evidence="15 16">
    <name type="scientific">Candida albicans</name>
    <name type="common">Yeast</name>
    <dbReference type="NCBI Taxonomy" id="5476"/>
    <lineage>
        <taxon>Eukaryota</taxon>
        <taxon>Fungi</taxon>
        <taxon>Dikarya</taxon>
        <taxon>Ascomycota</taxon>
        <taxon>Saccharomycotina</taxon>
        <taxon>Pichiomycetes</taxon>
        <taxon>Debaryomycetaceae</taxon>
        <taxon>Candida/Lodderomyces clade</taxon>
        <taxon>Candida</taxon>
    </lineage>
</organism>
<dbReference type="PANTHER" id="PTHR31465">
    <property type="entry name" value="PROTEIN RTA1-RELATED"/>
    <property type="match status" value="1"/>
</dbReference>
<feature type="transmembrane region" description="Helical" evidence="13">
    <location>
        <begin position="116"/>
        <end position="135"/>
    </location>
</feature>
<dbReference type="GO" id="GO:0006869">
    <property type="term" value="P:lipid transport"/>
    <property type="evidence" value="ECO:0007669"/>
    <property type="project" value="UniProtKB-KW"/>
</dbReference>
<evidence type="ECO:0000256" key="8">
    <source>
        <dbReference type="ARBA" id="ARBA00023055"/>
    </source>
</evidence>
<sequence>MSEILNYLSSWTPTSTPTSTTLSSIATSHVSKLSQTVASVISQATTETDWYNLRSLSQAYRGAQASLTIISAEKVLATATDSQVQSRATQAIFEATLNLKDLSMEQNIYGYELNRAANIIYLVVYAIIFGYTLLMCIKSKYWWYNVTFVCGYGLEFVGFLGRVLSFNDTSNMSHYIMQSVALTIAPAFIMAGVYFLFGQLVVIHGRQYSVLKPMWYSYFFITADVVSLLIQAAGGGIASVASSTIKINSRSDLIVDCPYGRRSISNYFKLLLNVKSVRGHRHTHLEKYYNEKFASIRQIPLFDYMVLAMTIAVIVVYIRCVYRVAELAEGWGGYLFTHEPYLMILDAAMIAIAGLIFIPFHPVWVFGKNNIVKLATIKKNLDENEKNQDVEYNDDVESQERSSSVVANDIHCLNKQTSEATVVNNSPAPTIPKIKREKPTPEEIEERRKLKQLEVVPEGFSRKQWKRELKKQRWQDTKQEYLEVQREKKRLARQRKRERLKDLDENDELRKAQPSHLDKYQLIIHCTYKLPIQITSFNKRLKQRFEAQLHDYHLWQGNISFTDRSLTEYVTGAPNSESKDNDGNSNSNTTNSTDTINTENLVYLTADTDEEITKLEPNHTYIIGGIVDKNRHKQLCYNKAKELGIKVARLPIGKYIEMNGRHVLVTSHVYELLCKWFENDGDWETAFNKVLPPRKIKSKSPS</sequence>
<comment type="subcellular location">
    <subcellularLocation>
        <location evidence="1">Cell membrane</location>
        <topology evidence="1">Multi-pass membrane protein</topology>
    </subcellularLocation>
</comment>
<dbReference type="InterPro" id="IPR038459">
    <property type="entry name" value="MT_TRM10-typ_sf"/>
</dbReference>
<evidence type="ECO:0000256" key="5">
    <source>
        <dbReference type="ARBA" id="ARBA00022691"/>
    </source>
</evidence>
<keyword evidence="5" id="KW-0949">S-adenosyl-L-methionine</keyword>
<evidence type="ECO:0000256" key="4">
    <source>
        <dbReference type="ARBA" id="ARBA00022679"/>
    </source>
</evidence>
<dbReference type="InterPro" id="IPR007568">
    <property type="entry name" value="RTA1"/>
</dbReference>
<evidence type="ECO:0000256" key="7">
    <source>
        <dbReference type="ARBA" id="ARBA00022989"/>
    </source>
</evidence>
<keyword evidence="8" id="KW-0813">Transport</keyword>
<evidence type="ECO:0000256" key="3">
    <source>
        <dbReference type="ARBA" id="ARBA00022603"/>
    </source>
</evidence>
<evidence type="ECO:0000256" key="1">
    <source>
        <dbReference type="ARBA" id="ARBA00004651"/>
    </source>
</evidence>
<evidence type="ECO:0000313" key="16">
    <source>
        <dbReference type="Proteomes" id="UP000536275"/>
    </source>
</evidence>
<keyword evidence="6 13" id="KW-0812">Transmembrane</keyword>
<dbReference type="GO" id="GO:0032259">
    <property type="term" value="P:methylation"/>
    <property type="evidence" value="ECO:0007669"/>
    <property type="project" value="UniProtKB-KW"/>
</dbReference>
<gene>
    <name evidence="15" type="ORF">FOB64_005232</name>
</gene>
<feature type="transmembrane region" description="Helical" evidence="13">
    <location>
        <begin position="217"/>
        <end position="241"/>
    </location>
</feature>
<feature type="region of interest" description="Disordered" evidence="12">
    <location>
        <begin position="571"/>
        <end position="594"/>
    </location>
</feature>
<dbReference type="InterPro" id="IPR028564">
    <property type="entry name" value="MT_TRM10-typ"/>
</dbReference>
<evidence type="ECO:0000256" key="12">
    <source>
        <dbReference type="SAM" id="MobiDB-lite"/>
    </source>
</evidence>
<feature type="domain" description="SAM-dependent MTase TRM10-type" evidence="14">
    <location>
        <begin position="470"/>
        <end position="698"/>
    </location>
</feature>
<name>A0A8H6F1R5_CANAX</name>
<keyword evidence="4" id="KW-0808">Transferase</keyword>
<reference evidence="15 16" key="1">
    <citation type="submission" date="2020-03" db="EMBL/GenBank/DDBJ databases">
        <title>FDA dAtabase for Regulatory Grade micrObial Sequences (FDA-ARGOS): Supporting development and validation of Infectious Disease Dx tests.</title>
        <authorList>
            <person name="Campos J."/>
            <person name="Goldberg B."/>
            <person name="Tallon L."/>
            <person name="Sadzewicz L."/>
            <person name="Vavikolanu K."/>
            <person name="Mehta A."/>
            <person name="Aluvathingal J."/>
            <person name="Nadendla S."/>
            <person name="Nandy P."/>
            <person name="Geyer C."/>
            <person name="Yan Y."/>
            <person name="Sichtig H."/>
        </authorList>
    </citation>
    <scope>NUCLEOTIDE SEQUENCE [LARGE SCALE GENOMIC DNA]</scope>
    <source>
        <strain evidence="15 16">FDAARGOS_656</strain>
    </source>
</reference>
<dbReference type="AlphaFoldDB" id="A0A8H6F1R5"/>
<dbReference type="Pfam" id="PF04479">
    <property type="entry name" value="RTA1"/>
    <property type="match status" value="1"/>
</dbReference>
<comment type="similarity">
    <text evidence="2">Belongs to the lipid-translocating exporter (LTE) (TC 9.A.26.1) family.</text>
</comment>
<feature type="transmembrane region" description="Helical" evidence="13">
    <location>
        <begin position="175"/>
        <end position="197"/>
    </location>
</feature>
<protein>
    <recommendedName>
        <fullName evidence="11">Sphingoid long-chain base transporter RSB1</fullName>
    </recommendedName>
</protein>
<evidence type="ECO:0000256" key="6">
    <source>
        <dbReference type="ARBA" id="ARBA00022692"/>
    </source>
</evidence>
<feature type="transmembrane region" description="Helical" evidence="13">
    <location>
        <begin position="342"/>
        <end position="366"/>
    </location>
</feature>
<dbReference type="EMBL" id="JABWAD010000060">
    <property type="protein sequence ID" value="KAF6063600.1"/>
    <property type="molecule type" value="Genomic_DNA"/>
</dbReference>
<evidence type="ECO:0000256" key="9">
    <source>
        <dbReference type="ARBA" id="ARBA00023136"/>
    </source>
</evidence>
<keyword evidence="7 13" id="KW-1133">Transmembrane helix</keyword>
<dbReference type="GO" id="GO:0000324">
    <property type="term" value="C:fungal-type vacuole"/>
    <property type="evidence" value="ECO:0007669"/>
    <property type="project" value="TreeGrafter"/>
</dbReference>
<dbReference type="PANTHER" id="PTHR31465:SF9">
    <property type="entry name" value="SPHINGOID LONG-CHAIN BASE TRANSPORTER RSB1"/>
    <property type="match status" value="1"/>
</dbReference>
<evidence type="ECO:0000313" key="15">
    <source>
        <dbReference type="EMBL" id="KAF6063600.1"/>
    </source>
</evidence>
<keyword evidence="9 13" id="KW-0472">Membrane</keyword>
<accession>A0A8H6F1R5</accession>
<evidence type="ECO:0000256" key="13">
    <source>
        <dbReference type="SAM" id="Phobius"/>
    </source>
</evidence>
<feature type="compositionally biased region" description="Low complexity" evidence="12">
    <location>
        <begin position="583"/>
        <end position="594"/>
    </location>
</feature>
<dbReference type="CDD" id="cd18089">
    <property type="entry name" value="SPOUT_Trm10-like"/>
    <property type="match status" value="1"/>
</dbReference>
<dbReference type="GO" id="GO:0008168">
    <property type="term" value="F:methyltransferase activity"/>
    <property type="evidence" value="ECO:0007669"/>
    <property type="project" value="UniProtKB-KW"/>
</dbReference>
<evidence type="ECO:0000256" key="11">
    <source>
        <dbReference type="ARBA" id="ARBA00041117"/>
    </source>
</evidence>